<gene>
    <name evidence="3" type="ORF">HD598_001782</name>
</gene>
<evidence type="ECO:0000313" key="3">
    <source>
        <dbReference type="EMBL" id="MBB5513095.1"/>
    </source>
</evidence>
<evidence type="ECO:0000313" key="4">
    <source>
        <dbReference type="Proteomes" id="UP000580797"/>
    </source>
</evidence>
<feature type="region of interest" description="Disordered" evidence="1">
    <location>
        <begin position="71"/>
        <end position="108"/>
    </location>
</feature>
<feature type="compositionally biased region" description="Basic and acidic residues" evidence="1">
    <location>
        <begin position="99"/>
        <end position="108"/>
    </location>
</feature>
<dbReference type="Proteomes" id="UP000580797">
    <property type="component" value="Unassembled WGS sequence"/>
</dbReference>
<protein>
    <submittedName>
        <fullName evidence="3">Choline-glycine betaine transporter</fullName>
    </submittedName>
</protein>
<feature type="transmembrane region" description="Helical" evidence="2">
    <location>
        <begin position="40"/>
        <end position="64"/>
    </location>
</feature>
<name>A0A7W8X081_9MICC</name>
<organism evidence="3 4">
    <name type="scientific">Neomicrococcus aestuarii</name>
    <dbReference type="NCBI Taxonomy" id="556325"/>
    <lineage>
        <taxon>Bacteria</taxon>
        <taxon>Bacillati</taxon>
        <taxon>Actinomycetota</taxon>
        <taxon>Actinomycetes</taxon>
        <taxon>Micrococcales</taxon>
        <taxon>Micrococcaceae</taxon>
        <taxon>Neomicrococcus</taxon>
    </lineage>
</organism>
<dbReference type="EMBL" id="JACHDR010000001">
    <property type="protein sequence ID" value="MBB5513095.1"/>
    <property type="molecule type" value="Genomic_DNA"/>
</dbReference>
<accession>A0A7W8X081</accession>
<comment type="caution">
    <text evidence="3">The sequence shown here is derived from an EMBL/GenBank/DDBJ whole genome shotgun (WGS) entry which is preliminary data.</text>
</comment>
<proteinExistence type="predicted"/>
<evidence type="ECO:0000256" key="1">
    <source>
        <dbReference type="SAM" id="MobiDB-lite"/>
    </source>
</evidence>
<reference evidence="3 4" key="1">
    <citation type="submission" date="2020-08" db="EMBL/GenBank/DDBJ databases">
        <title>Sequencing the genomes of 1000 actinobacteria strains.</title>
        <authorList>
            <person name="Klenk H.-P."/>
        </authorList>
    </citation>
    <scope>NUCLEOTIDE SEQUENCE [LARGE SCALE GENOMIC DNA]</scope>
    <source>
        <strain evidence="3 4">DSM 105783</strain>
    </source>
</reference>
<dbReference type="RefSeq" id="WP_260170524.1">
    <property type="nucleotide sequence ID" value="NZ_BAAARH010000012.1"/>
</dbReference>
<keyword evidence="2" id="KW-0812">Transmembrane</keyword>
<dbReference type="AlphaFoldDB" id="A0A7W8X081"/>
<evidence type="ECO:0000256" key="2">
    <source>
        <dbReference type="SAM" id="Phobius"/>
    </source>
</evidence>
<sequence length="108" mass="12034">MGWKTVDGGAVSPASSNLKRRRKRSGLALLVDGGLTTMEYATLIFALPVTIVAYLVMASFSKVLRMERAEREGRAQRRRTVSAVGGNVPERSWRRQQSQRHERSCGTL</sequence>
<keyword evidence="2" id="KW-0472">Membrane</keyword>
<keyword evidence="2" id="KW-1133">Transmembrane helix</keyword>
<feature type="region of interest" description="Disordered" evidence="1">
    <location>
        <begin position="1"/>
        <end position="21"/>
    </location>
</feature>